<dbReference type="Gene3D" id="3.30.450.40">
    <property type="match status" value="1"/>
</dbReference>
<keyword evidence="5" id="KW-1185">Reference proteome</keyword>
<dbReference type="EMBL" id="RQXW01000007">
    <property type="protein sequence ID" value="RTE65894.1"/>
    <property type="molecule type" value="Genomic_DNA"/>
</dbReference>
<dbReference type="PANTHER" id="PTHR30136:SF23">
    <property type="entry name" value="DNA-BINDING TRANSCRIPTIONAL ACTIVATOR MHPR"/>
    <property type="match status" value="1"/>
</dbReference>
<dbReference type="InterPro" id="IPR005471">
    <property type="entry name" value="Tscrpt_reg_IclR_N"/>
</dbReference>
<dbReference type="InterPro" id="IPR050707">
    <property type="entry name" value="HTH_MetabolicPath_Reg"/>
</dbReference>
<dbReference type="SUPFAM" id="SSF55781">
    <property type="entry name" value="GAF domain-like"/>
    <property type="match status" value="1"/>
</dbReference>
<dbReference type="Pfam" id="PF09339">
    <property type="entry name" value="HTH_IclR"/>
    <property type="match status" value="1"/>
</dbReference>
<name>A0A430KRC0_9GAMM</name>
<dbReference type="SMART" id="SM00346">
    <property type="entry name" value="HTH_ICLR"/>
    <property type="match status" value="1"/>
</dbReference>
<dbReference type="SUPFAM" id="SSF46785">
    <property type="entry name" value="Winged helix' DNA-binding domain"/>
    <property type="match status" value="1"/>
</dbReference>
<dbReference type="PROSITE" id="PS51077">
    <property type="entry name" value="HTH_ICLR"/>
    <property type="match status" value="1"/>
</dbReference>
<proteinExistence type="predicted"/>
<protein>
    <submittedName>
        <fullName evidence="4">MarR family transcriptional regulator</fullName>
    </submittedName>
</protein>
<evidence type="ECO:0000313" key="4">
    <source>
        <dbReference type="EMBL" id="RTE65894.1"/>
    </source>
</evidence>
<dbReference type="RefSeq" id="WP_126158401.1">
    <property type="nucleotide sequence ID" value="NZ_RQXW01000007.1"/>
</dbReference>
<dbReference type="InterPro" id="IPR029016">
    <property type="entry name" value="GAF-like_dom_sf"/>
</dbReference>
<dbReference type="GO" id="GO:0003700">
    <property type="term" value="F:DNA-binding transcription factor activity"/>
    <property type="evidence" value="ECO:0007669"/>
    <property type="project" value="TreeGrafter"/>
</dbReference>
<comment type="caution">
    <text evidence="4">The sequence shown here is derived from an EMBL/GenBank/DDBJ whole genome shotgun (WGS) entry which is preliminary data.</text>
</comment>
<dbReference type="GO" id="GO:0045892">
    <property type="term" value="P:negative regulation of DNA-templated transcription"/>
    <property type="evidence" value="ECO:0007669"/>
    <property type="project" value="TreeGrafter"/>
</dbReference>
<feature type="domain" description="HTH iclR-type" evidence="3">
    <location>
        <begin position="5"/>
        <end position="66"/>
    </location>
</feature>
<evidence type="ECO:0000259" key="3">
    <source>
        <dbReference type="PROSITE" id="PS51077"/>
    </source>
</evidence>
<keyword evidence="1" id="KW-0805">Transcription regulation</keyword>
<dbReference type="Gene3D" id="1.10.10.10">
    <property type="entry name" value="Winged helix-like DNA-binding domain superfamily/Winged helix DNA-binding domain"/>
    <property type="match status" value="1"/>
</dbReference>
<evidence type="ECO:0000313" key="5">
    <source>
        <dbReference type="Proteomes" id="UP000283087"/>
    </source>
</evidence>
<dbReference type="AlphaFoldDB" id="A0A430KRC0"/>
<dbReference type="PANTHER" id="PTHR30136">
    <property type="entry name" value="HELIX-TURN-HELIX TRANSCRIPTIONAL REGULATOR, ICLR FAMILY"/>
    <property type="match status" value="1"/>
</dbReference>
<accession>A0A430KRC0</accession>
<organism evidence="4 5">
    <name type="scientific">Amphritea opalescens</name>
    <dbReference type="NCBI Taxonomy" id="2490544"/>
    <lineage>
        <taxon>Bacteria</taxon>
        <taxon>Pseudomonadati</taxon>
        <taxon>Pseudomonadota</taxon>
        <taxon>Gammaproteobacteria</taxon>
        <taxon>Oceanospirillales</taxon>
        <taxon>Oceanospirillaceae</taxon>
        <taxon>Amphritea</taxon>
    </lineage>
</organism>
<dbReference type="Proteomes" id="UP000283087">
    <property type="component" value="Unassembled WGS sequence"/>
</dbReference>
<keyword evidence="2" id="KW-0804">Transcription</keyword>
<evidence type="ECO:0000256" key="2">
    <source>
        <dbReference type="ARBA" id="ARBA00023163"/>
    </source>
</evidence>
<evidence type="ECO:0000256" key="1">
    <source>
        <dbReference type="ARBA" id="ARBA00023015"/>
    </source>
</evidence>
<sequence length="252" mass="27932">MSKSIDALARGMLVLEEIIRHSPVSLAELHRITDISKATLLRILKTLIEAGWIIRSDEMGGYLFANNLSSPITNLDLAATFHSVAAPAIQQLSQESATLTGLWAPQNNKVSVISSSPVLYDTLANDCSQTTLTSAIGLAYLSFSSEAERTSALHKIKAQEGRESRLIKQESPWLQKTIIAIKNQGYAYHNPRMTNRLCGSHLEIIAFPITRKNNSINILSLSREQKNQPPLNIDTDIMEKIKNTIIKIEKTI</sequence>
<dbReference type="InterPro" id="IPR036388">
    <property type="entry name" value="WH-like_DNA-bd_sf"/>
</dbReference>
<gene>
    <name evidence="4" type="ORF">EH243_09410</name>
</gene>
<dbReference type="InterPro" id="IPR036390">
    <property type="entry name" value="WH_DNA-bd_sf"/>
</dbReference>
<reference evidence="4 5" key="1">
    <citation type="submission" date="2018-11" db="EMBL/GenBank/DDBJ databases">
        <title>The draft genome sequence of Amphritea opalescens ANRC-JH13T.</title>
        <authorList>
            <person name="Fang Z."/>
            <person name="Zhang Y."/>
            <person name="Han X."/>
        </authorList>
    </citation>
    <scope>NUCLEOTIDE SEQUENCE [LARGE SCALE GENOMIC DNA]</scope>
    <source>
        <strain evidence="4 5">ANRC-JH13</strain>
    </source>
</reference>
<dbReference type="GO" id="GO:0003677">
    <property type="term" value="F:DNA binding"/>
    <property type="evidence" value="ECO:0007669"/>
    <property type="project" value="InterPro"/>
</dbReference>
<dbReference type="OrthoDB" id="9807558at2"/>